<reference evidence="3 4" key="1">
    <citation type="journal article" date="2018" name="Front. Plant Sci.">
        <title>Red Clover (Trifolium pratense) and Zigzag Clover (T. medium) - A Picture of Genomic Similarities and Differences.</title>
        <authorList>
            <person name="Dluhosova J."/>
            <person name="Istvanek J."/>
            <person name="Nedelnik J."/>
            <person name="Repkova J."/>
        </authorList>
    </citation>
    <scope>NUCLEOTIDE SEQUENCE [LARGE SCALE GENOMIC DNA]</scope>
    <source>
        <strain evidence="4">cv. 10/8</strain>
        <tissue evidence="3">Leaf</tissue>
    </source>
</reference>
<keyword evidence="2" id="KW-1133">Transmembrane helix</keyword>
<evidence type="ECO:0000313" key="4">
    <source>
        <dbReference type="Proteomes" id="UP000265520"/>
    </source>
</evidence>
<accession>A0A392M4J8</accession>
<gene>
    <name evidence="3" type="ORF">A2U01_0003125</name>
</gene>
<protein>
    <submittedName>
        <fullName evidence="3">Serine/threonine-protein kinase fray2-like</fullName>
    </submittedName>
</protein>
<dbReference type="AlphaFoldDB" id="A0A392M4J8"/>
<keyword evidence="3" id="KW-0418">Kinase</keyword>
<name>A0A392M4J8_9FABA</name>
<feature type="compositionally biased region" description="Basic and acidic residues" evidence="1">
    <location>
        <begin position="69"/>
        <end position="79"/>
    </location>
</feature>
<organism evidence="3 4">
    <name type="scientific">Trifolium medium</name>
    <dbReference type="NCBI Taxonomy" id="97028"/>
    <lineage>
        <taxon>Eukaryota</taxon>
        <taxon>Viridiplantae</taxon>
        <taxon>Streptophyta</taxon>
        <taxon>Embryophyta</taxon>
        <taxon>Tracheophyta</taxon>
        <taxon>Spermatophyta</taxon>
        <taxon>Magnoliopsida</taxon>
        <taxon>eudicotyledons</taxon>
        <taxon>Gunneridae</taxon>
        <taxon>Pentapetalae</taxon>
        <taxon>rosids</taxon>
        <taxon>fabids</taxon>
        <taxon>Fabales</taxon>
        <taxon>Fabaceae</taxon>
        <taxon>Papilionoideae</taxon>
        <taxon>50 kb inversion clade</taxon>
        <taxon>NPAAA clade</taxon>
        <taxon>Hologalegina</taxon>
        <taxon>IRL clade</taxon>
        <taxon>Trifolieae</taxon>
        <taxon>Trifolium</taxon>
    </lineage>
</organism>
<dbReference type="EMBL" id="LXQA010003519">
    <property type="protein sequence ID" value="MCH82322.1"/>
    <property type="molecule type" value="Genomic_DNA"/>
</dbReference>
<sequence>KVSKQWYQRLPIVRIIEIDVALFVVVRLIGINYCAKKKSKWEEQIQAADEEAVFGGTTHPTPSTGTDSEPERKNEEVDTKKDLVPSLFPARLQNMSLRSQDSCRRELALRYIGCDI</sequence>
<feature type="non-terminal residue" evidence="3">
    <location>
        <position position="1"/>
    </location>
</feature>
<keyword evidence="4" id="KW-1185">Reference proteome</keyword>
<comment type="caution">
    <text evidence="3">The sequence shown here is derived from an EMBL/GenBank/DDBJ whole genome shotgun (WGS) entry which is preliminary data.</text>
</comment>
<proteinExistence type="predicted"/>
<evidence type="ECO:0000256" key="2">
    <source>
        <dbReference type="SAM" id="Phobius"/>
    </source>
</evidence>
<evidence type="ECO:0000256" key="1">
    <source>
        <dbReference type="SAM" id="MobiDB-lite"/>
    </source>
</evidence>
<dbReference type="GO" id="GO:0016301">
    <property type="term" value="F:kinase activity"/>
    <property type="evidence" value="ECO:0007669"/>
    <property type="project" value="UniProtKB-KW"/>
</dbReference>
<keyword evidence="2" id="KW-0472">Membrane</keyword>
<feature type="compositionally biased region" description="Low complexity" evidence="1">
    <location>
        <begin position="55"/>
        <end position="66"/>
    </location>
</feature>
<feature type="transmembrane region" description="Helical" evidence="2">
    <location>
        <begin position="12"/>
        <end position="35"/>
    </location>
</feature>
<dbReference type="Proteomes" id="UP000265520">
    <property type="component" value="Unassembled WGS sequence"/>
</dbReference>
<keyword evidence="2" id="KW-0812">Transmembrane</keyword>
<evidence type="ECO:0000313" key="3">
    <source>
        <dbReference type="EMBL" id="MCH82322.1"/>
    </source>
</evidence>
<keyword evidence="3" id="KW-0808">Transferase</keyword>
<feature type="region of interest" description="Disordered" evidence="1">
    <location>
        <begin position="51"/>
        <end position="79"/>
    </location>
</feature>